<protein>
    <submittedName>
        <fullName evidence="1">Uncharacterized protein</fullName>
    </submittedName>
</protein>
<name>A0A1Y0SUL0_9CAUD</name>
<organism evidence="1 2">
    <name type="scientific">Pseudomonas phage Phabio</name>
    <dbReference type="NCBI Taxonomy" id="2006668"/>
    <lineage>
        <taxon>Viruses</taxon>
        <taxon>Duplodnaviria</taxon>
        <taxon>Heunggongvirae</taxon>
        <taxon>Uroviricota</taxon>
        <taxon>Caudoviricetes</taxon>
        <taxon>Chimalliviridae</taxon>
        <taxon>Phabiovirus</taxon>
        <taxon>Phabiovirus phabio</taxon>
    </lineage>
</organism>
<reference evidence="1 2" key="1">
    <citation type="submission" date="2017-05" db="EMBL/GenBank/DDBJ databases">
        <authorList>
            <person name="Song R."/>
            <person name="Chenine A.L."/>
            <person name="Ruprecht R.M."/>
        </authorList>
    </citation>
    <scope>NUCLEOTIDE SEQUENCE [LARGE SCALE GENOMIC DNA]</scope>
</reference>
<sequence>MAKFILELNAVGWYQAKYLHRNEAKEFLLVGYNDLDKTPPYDVNSQLRTEVINDYYNKPIIALLQDSGRERVSVNMVRVDEGSLSLSGKYKIYRAWNVAMHQSEERLIWTPIQ</sequence>
<dbReference type="EMBL" id="MF042360">
    <property type="protein sequence ID" value="ARV77040.1"/>
    <property type="molecule type" value="Genomic_DNA"/>
</dbReference>
<dbReference type="Proteomes" id="UP000225448">
    <property type="component" value="Segment"/>
</dbReference>
<keyword evidence="2" id="KW-1185">Reference proteome</keyword>
<proteinExistence type="predicted"/>
<accession>A0A1Y0SUL0</accession>
<gene>
    <name evidence="1" type="ORF">PHABIO_409</name>
</gene>
<evidence type="ECO:0000313" key="2">
    <source>
        <dbReference type="Proteomes" id="UP000225448"/>
    </source>
</evidence>
<evidence type="ECO:0000313" key="1">
    <source>
        <dbReference type="EMBL" id="ARV77040.1"/>
    </source>
</evidence>